<dbReference type="Proteomes" id="UP000288859">
    <property type="component" value="Unassembled WGS sequence"/>
</dbReference>
<feature type="domain" description="DUF7707" evidence="3">
    <location>
        <begin position="46"/>
        <end position="143"/>
    </location>
</feature>
<dbReference type="AlphaFoldDB" id="A0A438NDX3"/>
<keyword evidence="2" id="KW-0732">Signal</keyword>
<proteinExistence type="predicted"/>
<sequence length="212" mass="21257">MLLKIFLATAALTATCSAQTIETSSASSVAASTTVSEVMPPAATQAFNPALVNATDAFNWCLGQRNTCPQMCGGSASQNRCNSDDFTYACVCANGTVPDSTAFAGTLPFFICQETYIQCMAANPTDARAQAVCADNEQCGTRNATAEALAATSAAQSSTASETAASSTASETETAAATSESAASTPTGGAATQQIATGAFAALLLAGIKLLL</sequence>
<evidence type="ECO:0000259" key="3">
    <source>
        <dbReference type="Pfam" id="PF24808"/>
    </source>
</evidence>
<dbReference type="PANTHER" id="PTHR38118:SF4">
    <property type="match status" value="1"/>
</dbReference>
<feature type="chain" id="PRO_5019529032" description="DUF7707 domain-containing protein" evidence="2">
    <location>
        <begin position="19"/>
        <end position="212"/>
    </location>
</feature>
<evidence type="ECO:0000256" key="1">
    <source>
        <dbReference type="SAM" id="MobiDB-lite"/>
    </source>
</evidence>
<feature type="region of interest" description="Disordered" evidence="1">
    <location>
        <begin position="160"/>
        <end position="188"/>
    </location>
</feature>
<protein>
    <recommendedName>
        <fullName evidence="3">DUF7707 domain-containing protein</fullName>
    </recommendedName>
</protein>
<dbReference type="PANTHER" id="PTHR38118">
    <property type="entry name" value="ANCHORED CELL WALL PROTEIN 11-RELATED"/>
    <property type="match status" value="1"/>
</dbReference>
<comment type="caution">
    <text evidence="4">The sequence shown here is derived from an EMBL/GenBank/DDBJ whole genome shotgun (WGS) entry which is preliminary data.</text>
</comment>
<reference evidence="4 5" key="1">
    <citation type="submission" date="2017-03" db="EMBL/GenBank/DDBJ databases">
        <title>Genomes of endolithic fungi from Antarctica.</title>
        <authorList>
            <person name="Coleine C."/>
            <person name="Masonjones S."/>
            <person name="Stajich J.E."/>
        </authorList>
    </citation>
    <scope>NUCLEOTIDE SEQUENCE [LARGE SCALE GENOMIC DNA]</scope>
    <source>
        <strain evidence="4 5">CCFEE 6314</strain>
    </source>
</reference>
<dbReference type="Pfam" id="PF24808">
    <property type="entry name" value="DUF7707"/>
    <property type="match status" value="1"/>
</dbReference>
<evidence type="ECO:0000313" key="4">
    <source>
        <dbReference type="EMBL" id="RVX73849.1"/>
    </source>
</evidence>
<dbReference type="EMBL" id="NAJM01000006">
    <property type="protein sequence ID" value="RVX73849.1"/>
    <property type="molecule type" value="Genomic_DNA"/>
</dbReference>
<dbReference type="InterPro" id="IPR056124">
    <property type="entry name" value="DUF7707"/>
</dbReference>
<organism evidence="4 5">
    <name type="scientific">Exophiala mesophila</name>
    <name type="common">Black yeast-like fungus</name>
    <dbReference type="NCBI Taxonomy" id="212818"/>
    <lineage>
        <taxon>Eukaryota</taxon>
        <taxon>Fungi</taxon>
        <taxon>Dikarya</taxon>
        <taxon>Ascomycota</taxon>
        <taxon>Pezizomycotina</taxon>
        <taxon>Eurotiomycetes</taxon>
        <taxon>Chaetothyriomycetidae</taxon>
        <taxon>Chaetothyriales</taxon>
        <taxon>Herpotrichiellaceae</taxon>
        <taxon>Exophiala</taxon>
    </lineage>
</organism>
<dbReference type="VEuPathDB" id="FungiDB:PV10_02476"/>
<accession>A0A438NDX3</accession>
<name>A0A438NDX3_EXOME</name>
<evidence type="ECO:0000313" key="5">
    <source>
        <dbReference type="Proteomes" id="UP000288859"/>
    </source>
</evidence>
<gene>
    <name evidence="4" type="ORF">B0A52_02739</name>
</gene>
<feature type="signal peptide" evidence="2">
    <location>
        <begin position="1"/>
        <end position="18"/>
    </location>
</feature>
<dbReference type="OrthoDB" id="2121879at2759"/>
<evidence type="ECO:0000256" key="2">
    <source>
        <dbReference type="SAM" id="SignalP"/>
    </source>
</evidence>